<comment type="cofactor">
    <cofactor evidence="1">
        <name>L-ascorbate</name>
        <dbReference type="ChEBI" id="CHEBI:38290"/>
    </cofactor>
</comment>
<keyword evidence="2" id="KW-0223">Dioxygenase</keyword>
<dbReference type="GO" id="GO:0031418">
    <property type="term" value="F:L-ascorbic acid binding"/>
    <property type="evidence" value="ECO:0007669"/>
    <property type="project" value="InterPro"/>
</dbReference>
<reference evidence="5" key="1">
    <citation type="submission" date="2021-04" db="EMBL/GenBank/DDBJ databases">
        <title>Phylogenetic analysis of Acidobacteriaceae.</title>
        <authorList>
            <person name="Qiu L."/>
            <person name="Zhang Q."/>
        </authorList>
    </citation>
    <scope>NUCLEOTIDE SEQUENCE</scope>
    <source>
        <strain evidence="5">DSM 25168</strain>
    </source>
</reference>
<dbReference type="SMART" id="SM00702">
    <property type="entry name" value="P4Hc"/>
    <property type="match status" value="1"/>
</dbReference>
<dbReference type="Gene3D" id="2.60.120.620">
    <property type="entry name" value="q2cbj1_9rhob like domain"/>
    <property type="match status" value="1"/>
</dbReference>
<evidence type="ECO:0000313" key="5">
    <source>
        <dbReference type="EMBL" id="UWZ84970.1"/>
    </source>
</evidence>
<dbReference type="GO" id="GO:0016705">
    <property type="term" value="F:oxidoreductase activity, acting on paired donors, with incorporation or reduction of molecular oxygen"/>
    <property type="evidence" value="ECO:0007669"/>
    <property type="project" value="InterPro"/>
</dbReference>
<accession>A0A9J7BT95</accession>
<dbReference type="RefSeq" id="WP_260794476.1">
    <property type="nucleotide sequence ID" value="NZ_CP093313.1"/>
</dbReference>
<name>A0A9J7BT95_9BACT</name>
<dbReference type="Pfam" id="PF13640">
    <property type="entry name" value="2OG-FeII_Oxy_3"/>
    <property type="match status" value="1"/>
</dbReference>
<evidence type="ECO:0000259" key="4">
    <source>
        <dbReference type="SMART" id="SM00702"/>
    </source>
</evidence>
<feature type="domain" description="Prolyl 4-hydroxylase alpha subunit" evidence="4">
    <location>
        <begin position="23"/>
        <end position="221"/>
    </location>
</feature>
<dbReference type="InterPro" id="IPR006620">
    <property type="entry name" value="Pro_4_hyd_alph"/>
</dbReference>
<gene>
    <name evidence="5" type="ORF">MOP44_03280</name>
</gene>
<proteinExistence type="predicted"/>
<evidence type="ECO:0000256" key="1">
    <source>
        <dbReference type="ARBA" id="ARBA00001961"/>
    </source>
</evidence>
<evidence type="ECO:0000256" key="3">
    <source>
        <dbReference type="ARBA" id="ARBA00023002"/>
    </source>
</evidence>
<dbReference type="EMBL" id="CP093313">
    <property type="protein sequence ID" value="UWZ84970.1"/>
    <property type="molecule type" value="Genomic_DNA"/>
</dbReference>
<evidence type="ECO:0000256" key="2">
    <source>
        <dbReference type="ARBA" id="ARBA00022964"/>
    </source>
</evidence>
<dbReference type="InterPro" id="IPR044862">
    <property type="entry name" value="Pro_4_hyd_alph_FE2OG_OXY"/>
</dbReference>
<sequence>MEFLNREVLKSLSPDAFQQREPYPWTQIPNVLTPEAHETLRQSLPPIEAGFDRQVGVQRAYGQAPHDRYLLHFRPGVPVAQPWLEFIDELRGPVYQDWLRTMLGDHQFIPTFEWYYAWEGCAVSPHCDAARKLATHIFYFNTDEDWEAAWGGQILILDSERQWKTHSGPSFEQLKVAASIDPRGNSSLLFQRTPHSWHGVRPLACPPGKLRRLFIVTINVPSFQVWWRRVRGKDPDGFRIRAA</sequence>
<evidence type="ECO:0000313" key="6">
    <source>
        <dbReference type="Proteomes" id="UP001059380"/>
    </source>
</evidence>
<keyword evidence="3" id="KW-0560">Oxidoreductase</keyword>
<dbReference type="KEGG" id="orp:MOP44_03280"/>
<organism evidence="5 6">
    <name type="scientific">Occallatibacter riparius</name>
    <dbReference type="NCBI Taxonomy" id="1002689"/>
    <lineage>
        <taxon>Bacteria</taxon>
        <taxon>Pseudomonadati</taxon>
        <taxon>Acidobacteriota</taxon>
        <taxon>Terriglobia</taxon>
        <taxon>Terriglobales</taxon>
        <taxon>Acidobacteriaceae</taxon>
        <taxon>Occallatibacter</taxon>
    </lineage>
</organism>
<dbReference type="GO" id="GO:0005506">
    <property type="term" value="F:iron ion binding"/>
    <property type="evidence" value="ECO:0007669"/>
    <property type="project" value="InterPro"/>
</dbReference>
<dbReference type="AlphaFoldDB" id="A0A9J7BT95"/>
<dbReference type="Proteomes" id="UP001059380">
    <property type="component" value="Chromosome"/>
</dbReference>
<dbReference type="GO" id="GO:0051213">
    <property type="term" value="F:dioxygenase activity"/>
    <property type="evidence" value="ECO:0007669"/>
    <property type="project" value="UniProtKB-KW"/>
</dbReference>
<keyword evidence="6" id="KW-1185">Reference proteome</keyword>
<protein>
    <submittedName>
        <fullName evidence="5">2OG-Fe(II) oxygenase</fullName>
    </submittedName>
</protein>